<dbReference type="InterPro" id="IPR012337">
    <property type="entry name" value="RNaseH-like_sf"/>
</dbReference>
<dbReference type="AlphaFoldDB" id="A0A6G0ZP09"/>
<dbReference type="Proteomes" id="UP000478052">
    <property type="component" value="Unassembled WGS sequence"/>
</dbReference>
<evidence type="ECO:0000313" key="2">
    <source>
        <dbReference type="Proteomes" id="UP000478052"/>
    </source>
</evidence>
<dbReference type="PANTHER" id="PTHR47501">
    <property type="entry name" value="TRANSPOSASE-RELATED"/>
    <property type="match status" value="1"/>
</dbReference>
<sequence>MWICMTCHFIEGTYERKSYVLSCQRVKRDHNYLNIMEVLTEIMKKFKIDVSKITHMVTDNARNFEKLFKIFSSSSLPATHQANLSRIGNLHEEDDLSSSSSDNEVDSKDSGIEITNTESMLLSIINSEMCLPYFRHMKMKYCAHTLNLIATYDVSEISDDNYFKISKSTFNKFSSFWDLVSKAGQFPVPEITRWNSLYDAAQKILSHKHKLVSTFSELNLAKLEIEKWVFLEEYCKIMQSLAISFDKLQSEKKWFLSFVAPTILMLRHNPKFKLNWVPDRYTDMYIKLFIDECKIFISNQSDYPSINIDDGESDESNNDFYFSYNKQNHPATSNNIISDALNSNELKHPIINLQVLTYLN</sequence>
<evidence type="ECO:0000313" key="1">
    <source>
        <dbReference type="EMBL" id="KAF0773261.1"/>
    </source>
</evidence>
<comment type="caution">
    <text evidence="1">The sequence shown here is derived from an EMBL/GenBank/DDBJ whole genome shotgun (WGS) entry which is preliminary data.</text>
</comment>
<gene>
    <name evidence="1" type="ORF">FWK35_00003735</name>
</gene>
<dbReference type="OrthoDB" id="6604450at2759"/>
<dbReference type="SUPFAM" id="SSF53098">
    <property type="entry name" value="Ribonuclease H-like"/>
    <property type="match status" value="1"/>
</dbReference>
<accession>A0A6G0ZP09</accession>
<protein>
    <submittedName>
        <fullName evidence="1">Uncharacterized protein</fullName>
    </submittedName>
</protein>
<dbReference type="EMBL" id="VUJU01000081">
    <property type="protein sequence ID" value="KAF0773261.1"/>
    <property type="molecule type" value="Genomic_DNA"/>
</dbReference>
<keyword evidence="2" id="KW-1185">Reference proteome</keyword>
<dbReference type="PANTHER" id="PTHR47501:SF5">
    <property type="entry name" value="HAT C-TERMINAL DIMERISATION DOMAIN-CONTAINING PROTEIN"/>
    <property type="match status" value="1"/>
</dbReference>
<organism evidence="1 2">
    <name type="scientific">Aphis craccivora</name>
    <name type="common">Cowpea aphid</name>
    <dbReference type="NCBI Taxonomy" id="307492"/>
    <lineage>
        <taxon>Eukaryota</taxon>
        <taxon>Metazoa</taxon>
        <taxon>Ecdysozoa</taxon>
        <taxon>Arthropoda</taxon>
        <taxon>Hexapoda</taxon>
        <taxon>Insecta</taxon>
        <taxon>Pterygota</taxon>
        <taxon>Neoptera</taxon>
        <taxon>Paraneoptera</taxon>
        <taxon>Hemiptera</taxon>
        <taxon>Sternorrhyncha</taxon>
        <taxon>Aphidomorpha</taxon>
        <taxon>Aphidoidea</taxon>
        <taxon>Aphididae</taxon>
        <taxon>Aphidini</taxon>
        <taxon>Aphis</taxon>
        <taxon>Aphis</taxon>
    </lineage>
</organism>
<reference evidence="1 2" key="1">
    <citation type="submission" date="2019-08" db="EMBL/GenBank/DDBJ databases">
        <title>Whole genome of Aphis craccivora.</title>
        <authorList>
            <person name="Voronova N.V."/>
            <person name="Shulinski R.S."/>
            <person name="Bandarenka Y.V."/>
            <person name="Zhorov D.G."/>
            <person name="Warner D."/>
        </authorList>
    </citation>
    <scope>NUCLEOTIDE SEQUENCE [LARGE SCALE GENOMIC DNA]</scope>
    <source>
        <strain evidence="1">180601</strain>
        <tissue evidence="1">Whole Body</tissue>
    </source>
</reference>
<name>A0A6G0ZP09_APHCR</name>
<proteinExistence type="predicted"/>